<feature type="region of interest" description="Disordered" evidence="3">
    <location>
        <begin position="467"/>
        <end position="500"/>
    </location>
</feature>
<evidence type="ECO:0000313" key="5">
    <source>
        <dbReference type="Proteomes" id="UP000247727"/>
    </source>
</evidence>
<organism evidence="4 5">
    <name type="scientific">Rhodobacter viridis</name>
    <dbReference type="NCBI Taxonomy" id="1054202"/>
    <lineage>
        <taxon>Bacteria</taxon>
        <taxon>Pseudomonadati</taxon>
        <taxon>Pseudomonadota</taxon>
        <taxon>Alphaproteobacteria</taxon>
        <taxon>Rhodobacterales</taxon>
        <taxon>Rhodobacter group</taxon>
        <taxon>Rhodobacter</taxon>
    </lineage>
</organism>
<dbReference type="PRINTS" id="PR00313">
    <property type="entry name" value="CABNDNGRPT"/>
</dbReference>
<comment type="subcellular location">
    <subcellularLocation>
        <location evidence="1">Secreted</location>
    </subcellularLocation>
</comment>
<dbReference type="GO" id="GO:0005576">
    <property type="term" value="C:extracellular region"/>
    <property type="evidence" value="ECO:0007669"/>
    <property type="project" value="UniProtKB-SubCell"/>
</dbReference>
<dbReference type="InterPro" id="IPR011049">
    <property type="entry name" value="Serralysin-like_metalloprot_C"/>
</dbReference>
<dbReference type="SUPFAM" id="SSF51120">
    <property type="entry name" value="beta-Roll"/>
    <property type="match status" value="5"/>
</dbReference>
<dbReference type="GO" id="GO:0005509">
    <property type="term" value="F:calcium ion binding"/>
    <property type="evidence" value="ECO:0007669"/>
    <property type="project" value="InterPro"/>
</dbReference>
<evidence type="ECO:0000256" key="1">
    <source>
        <dbReference type="ARBA" id="ARBA00004613"/>
    </source>
</evidence>
<dbReference type="Pfam" id="PF00353">
    <property type="entry name" value="HemolysinCabind"/>
    <property type="match status" value="8"/>
</dbReference>
<dbReference type="EMBL" id="QJTK01000021">
    <property type="protein sequence ID" value="PYF06971.1"/>
    <property type="molecule type" value="Genomic_DNA"/>
</dbReference>
<dbReference type="InterPro" id="IPR018511">
    <property type="entry name" value="Hemolysin-typ_Ca-bd_CS"/>
</dbReference>
<protein>
    <submittedName>
        <fullName evidence="4">Ca2+-binding RTX toxin-like protein</fullName>
    </submittedName>
</protein>
<comment type="caution">
    <text evidence="4">The sequence shown here is derived from an EMBL/GenBank/DDBJ whole genome shotgun (WGS) entry which is preliminary data.</text>
</comment>
<feature type="compositionally biased region" description="Polar residues" evidence="3">
    <location>
        <begin position="480"/>
        <end position="492"/>
    </location>
</feature>
<dbReference type="InterPro" id="IPR050557">
    <property type="entry name" value="RTX_toxin/Mannuronan_C5-epim"/>
</dbReference>
<dbReference type="PROSITE" id="PS00330">
    <property type="entry name" value="HEMOLYSIN_CALCIUM"/>
    <property type="match status" value="8"/>
</dbReference>
<reference evidence="4 5" key="1">
    <citation type="submission" date="2018-06" db="EMBL/GenBank/DDBJ databases">
        <title>Genomic Encyclopedia of Type Strains, Phase III (KMG-III): the genomes of soil and plant-associated and newly described type strains.</title>
        <authorList>
            <person name="Whitman W."/>
        </authorList>
    </citation>
    <scope>NUCLEOTIDE SEQUENCE [LARGE SCALE GENOMIC DNA]</scope>
    <source>
        <strain evidence="4 5">JA737</strain>
    </source>
</reference>
<evidence type="ECO:0000256" key="3">
    <source>
        <dbReference type="SAM" id="MobiDB-lite"/>
    </source>
</evidence>
<dbReference type="OrthoDB" id="9342475at2"/>
<dbReference type="Proteomes" id="UP000247727">
    <property type="component" value="Unassembled WGS sequence"/>
</dbReference>
<proteinExistence type="predicted"/>
<dbReference type="InterPro" id="IPR001343">
    <property type="entry name" value="Hemolysn_Ca-bd"/>
</dbReference>
<dbReference type="AlphaFoldDB" id="A0A318TQ00"/>
<keyword evidence="2" id="KW-0964">Secreted</keyword>
<evidence type="ECO:0000313" key="4">
    <source>
        <dbReference type="EMBL" id="PYF06971.1"/>
    </source>
</evidence>
<dbReference type="PANTHER" id="PTHR38340">
    <property type="entry name" value="S-LAYER PROTEIN"/>
    <property type="match status" value="1"/>
</dbReference>
<dbReference type="Gene3D" id="2.150.10.10">
    <property type="entry name" value="Serralysin-like metalloprotease, C-terminal"/>
    <property type="match status" value="6"/>
</dbReference>
<name>A0A318TQ00_9RHOB</name>
<dbReference type="PANTHER" id="PTHR38340:SF1">
    <property type="entry name" value="S-LAYER PROTEIN"/>
    <property type="match status" value="1"/>
</dbReference>
<gene>
    <name evidence="4" type="ORF">C8J30_12115</name>
</gene>
<evidence type="ECO:0000256" key="2">
    <source>
        <dbReference type="ARBA" id="ARBA00022525"/>
    </source>
</evidence>
<sequence>MTMQTLFTIGLDIQGTDGPDYKSGTAGADTISGYGGEDTLLGNGGDDVIYAGDGVDSVDGGSGNDTINAGIGNDFVQGGAGADSIDGELGDDTLYGGGGNDFFRGSVGNDVIRGGDGTDEYWSSGVDLHWLMLDAATSIEVLSGGLVRGGAGDDLFDITGIQTFSNAGTFWLGGGNDSFRGCALAENVEAGDGNDSLSGNDGRDTLLGGVGNDTLVGGAGEDILDGGYDDDLVQGGLGNDTFLSCVGTDTLRGGDGTDTFDDNWIGIWRLRLDAAASIEIYQSSDTWGTSLSDRIDLTGISSFGNSNRFFLIDGNDTFHGSDLAETVTGGSGNDLLIGNGGSDTLSGDDGNDRLWGGDGNDSLDGGFGDDDLQGGAGNDTLVSSLGEDRYAGGGGTDRFQVGATLHHVILDAAASIEVFDGYANWGTATVDVIDLSGISSYAQSNTFHLEAGADRFLGSRVADSVEGGSGADRLSGGSGNDTLSGDSENDTLTGGAGRDSLIGGTGGHDCASYADATAGVTADLTHPAANSGFALGDSYGGIEDLEGSSYGDTLRGSATANRLTGSAGADLLDGASGADWLVGGAGTDTLIGGAGADTFVISTALGPSNVDLFQDFTVTLDRIALDSSLFPGLALGDLAADAFVLFASFSEATTPEQRILYDATTGHLFYDADGSGEAPMILLASLPGRLDLTADQVMVI</sequence>
<keyword evidence="5" id="KW-1185">Reference proteome</keyword>
<accession>A0A318TQ00</accession>